<name>A0A7S2UC59_9STRA</name>
<dbReference type="InterPro" id="IPR036322">
    <property type="entry name" value="WD40_repeat_dom_sf"/>
</dbReference>
<sequence>MSTSAGSPNLLMSTRGDQHARIWKYHIRCPTMPVLKLHHTNVDGMQECCCTAEDMLAFTSAGADQCVRAWDLRAPACLYKLSSGNTEVVDFSYSTDTKTLFVIAHGSNTDDRYFPDGYCGLIAFQHRTECSHVITYQFKEEVDVNENMPISRARRKGPNEYENGDGDGDY</sequence>
<reference evidence="2" key="1">
    <citation type="submission" date="2021-01" db="EMBL/GenBank/DDBJ databases">
        <authorList>
            <person name="Corre E."/>
            <person name="Pelletier E."/>
            <person name="Niang G."/>
            <person name="Scheremetjew M."/>
            <person name="Finn R."/>
            <person name="Kale V."/>
            <person name="Holt S."/>
            <person name="Cochrane G."/>
            <person name="Meng A."/>
            <person name="Brown T."/>
            <person name="Cohen L."/>
        </authorList>
    </citation>
    <scope>NUCLEOTIDE SEQUENCE</scope>
    <source>
        <strain evidence="2">CCMP2084</strain>
    </source>
</reference>
<dbReference type="SUPFAM" id="SSF50978">
    <property type="entry name" value="WD40 repeat-like"/>
    <property type="match status" value="1"/>
</dbReference>
<organism evidence="2">
    <name type="scientific">Attheya septentrionalis</name>
    <dbReference type="NCBI Taxonomy" id="420275"/>
    <lineage>
        <taxon>Eukaryota</taxon>
        <taxon>Sar</taxon>
        <taxon>Stramenopiles</taxon>
        <taxon>Ochrophyta</taxon>
        <taxon>Bacillariophyta</taxon>
        <taxon>Coscinodiscophyceae</taxon>
        <taxon>Chaetocerotophycidae</taxon>
        <taxon>Chaetocerotales</taxon>
        <taxon>Attheyaceae</taxon>
        <taxon>Attheya</taxon>
    </lineage>
</organism>
<evidence type="ECO:0000256" key="1">
    <source>
        <dbReference type="SAM" id="MobiDB-lite"/>
    </source>
</evidence>
<dbReference type="InterPro" id="IPR015943">
    <property type="entry name" value="WD40/YVTN_repeat-like_dom_sf"/>
</dbReference>
<accession>A0A7S2UC59</accession>
<dbReference type="Gene3D" id="2.130.10.10">
    <property type="entry name" value="YVTN repeat-like/Quinoprotein amine dehydrogenase"/>
    <property type="match status" value="1"/>
</dbReference>
<proteinExistence type="predicted"/>
<dbReference type="AlphaFoldDB" id="A0A7S2UC59"/>
<feature type="region of interest" description="Disordered" evidence="1">
    <location>
        <begin position="149"/>
        <end position="170"/>
    </location>
</feature>
<evidence type="ECO:0000313" key="2">
    <source>
        <dbReference type="EMBL" id="CAD9815065.1"/>
    </source>
</evidence>
<protein>
    <submittedName>
        <fullName evidence="2">Uncharacterized protein</fullName>
    </submittedName>
</protein>
<gene>
    <name evidence="2" type="ORF">ASEP1449_LOCUS6891</name>
</gene>
<dbReference type="EMBL" id="HBHQ01010250">
    <property type="protein sequence ID" value="CAD9815065.1"/>
    <property type="molecule type" value="Transcribed_RNA"/>
</dbReference>